<dbReference type="PANTHER" id="PTHR38687">
    <property type="entry name" value="CELL DIVISION PROTEIN DEDD-RELATED"/>
    <property type="match status" value="1"/>
</dbReference>
<dbReference type="InterPro" id="IPR036680">
    <property type="entry name" value="SPOR-like_sf"/>
</dbReference>
<comment type="caution">
    <text evidence="4">The sequence shown here is derived from an EMBL/GenBank/DDBJ whole genome shotgun (WGS) entry which is preliminary data.</text>
</comment>
<dbReference type="Proteomes" id="UP001139319">
    <property type="component" value="Unassembled WGS sequence"/>
</dbReference>
<feature type="domain" description="SPOR" evidence="3">
    <location>
        <begin position="113"/>
        <end position="193"/>
    </location>
</feature>
<evidence type="ECO:0000256" key="1">
    <source>
        <dbReference type="SAM" id="MobiDB-lite"/>
    </source>
</evidence>
<dbReference type="Gene3D" id="3.30.70.1070">
    <property type="entry name" value="Sporulation related repeat"/>
    <property type="match status" value="1"/>
</dbReference>
<name>A0A9X2I151_9GAMM</name>
<evidence type="ECO:0000259" key="3">
    <source>
        <dbReference type="PROSITE" id="PS51724"/>
    </source>
</evidence>
<dbReference type="Pfam" id="PF05036">
    <property type="entry name" value="SPOR"/>
    <property type="match status" value="1"/>
</dbReference>
<dbReference type="PANTHER" id="PTHR38687:SF2">
    <property type="entry name" value="CELL DIVISION PROTEIN FTSN"/>
    <property type="match status" value="1"/>
</dbReference>
<protein>
    <submittedName>
        <fullName evidence="4">SPOR domain-containing protein</fullName>
    </submittedName>
</protein>
<keyword evidence="2" id="KW-1133">Transmembrane helix</keyword>
<keyword evidence="2" id="KW-0472">Membrane</keyword>
<proteinExistence type="predicted"/>
<dbReference type="EMBL" id="JAMFTH010000006">
    <property type="protein sequence ID" value="MCP8900729.1"/>
    <property type="molecule type" value="Genomic_DNA"/>
</dbReference>
<dbReference type="RefSeq" id="WP_253969021.1">
    <property type="nucleotide sequence ID" value="NZ_JAMFTH010000006.1"/>
</dbReference>
<feature type="compositionally biased region" description="Basic and acidic residues" evidence="1">
    <location>
        <begin position="74"/>
        <end position="83"/>
    </location>
</feature>
<gene>
    <name evidence="4" type="ORF">M6D89_15580</name>
</gene>
<dbReference type="PROSITE" id="PS51724">
    <property type="entry name" value="SPOR"/>
    <property type="match status" value="1"/>
</dbReference>
<dbReference type="InterPro" id="IPR007730">
    <property type="entry name" value="SPOR-like_dom"/>
</dbReference>
<keyword evidence="5" id="KW-1185">Reference proteome</keyword>
<sequence length="196" mass="22236">MTRDYAKKKRPAAKKAAPKSQVPWWVWLFIGSVGGAFVMFLIYLAGVAPTNQSKTSSQQASHAPTTAKPQPEPEPEKKQELPKPRFDFYTLLEESEEIVPATEPKETTEQKTREPAMEYLLQVGSFRRAQDAESLRAQLILLNLDARTEEVTIRGNERWHRVVIGPFDNQSRLAKTRSTLVSNRYNALVLKRSPEG</sequence>
<evidence type="ECO:0000313" key="5">
    <source>
        <dbReference type="Proteomes" id="UP001139319"/>
    </source>
</evidence>
<evidence type="ECO:0000256" key="2">
    <source>
        <dbReference type="SAM" id="Phobius"/>
    </source>
</evidence>
<accession>A0A9X2I151</accession>
<dbReference type="SUPFAM" id="SSF110997">
    <property type="entry name" value="Sporulation related repeat"/>
    <property type="match status" value="1"/>
</dbReference>
<feature type="compositionally biased region" description="Polar residues" evidence="1">
    <location>
        <begin position="53"/>
        <end position="64"/>
    </location>
</feature>
<dbReference type="InterPro" id="IPR052521">
    <property type="entry name" value="Cell_div_SPOR-domain"/>
</dbReference>
<dbReference type="AlphaFoldDB" id="A0A9X2I151"/>
<organism evidence="4 5">
    <name type="scientific">Gilvimarinus xylanilyticus</name>
    <dbReference type="NCBI Taxonomy" id="2944139"/>
    <lineage>
        <taxon>Bacteria</taxon>
        <taxon>Pseudomonadati</taxon>
        <taxon>Pseudomonadota</taxon>
        <taxon>Gammaproteobacteria</taxon>
        <taxon>Cellvibrionales</taxon>
        <taxon>Cellvibrionaceae</taxon>
        <taxon>Gilvimarinus</taxon>
    </lineage>
</organism>
<keyword evidence="2" id="KW-0812">Transmembrane</keyword>
<reference evidence="4" key="2">
    <citation type="submission" date="2023-01" db="EMBL/GenBank/DDBJ databases">
        <title>Gilvimarinus xylanilyticus HB14 isolated from Caulerpa lentillifera aquaculture base in Hainan, China.</title>
        <authorList>
            <person name="Zhang Y.-J."/>
        </authorList>
    </citation>
    <scope>NUCLEOTIDE SEQUENCE</scope>
    <source>
        <strain evidence="4">HB14</strain>
    </source>
</reference>
<evidence type="ECO:0000313" key="4">
    <source>
        <dbReference type="EMBL" id="MCP8900729.1"/>
    </source>
</evidence>
<feature type="region of interest" description="Disordered" evidence="1">
    <location>
        <begin position="53"/>
        <end position="83"/>
    </location>
</feature>
<feature type="transmembrane region" description="Helical" evidence="2">
    <location>
        <begin position="24"/>
        <end position="46"/>
    </location>
</feature>
<reference evidence="4" key="1">
    <citation type="submission" date="2022-05" db="EMBL/GenBank/DDBJ databases">
        <authorList>
            <person name="Sun H.-N."/>
        </authorList>
    </citation>
    <scope>NUCLEOTIDE SEQUENCE</scope>
    <source>
        <strain evidence="4">HB14</strain>
    </source>
</reference>
<dbReference type="GO" id="GO:0042834">
    <property type="term" value="F:peptidoglycan binding"/>
    <property type="evidence" value="ECO:0007669"/>
    <property type="project" value="InterPro"/>
</dbReference>